<dbReference type="AlphaFoldDB" id="A0A4R3PXG0"/>
<dbReference type="Gene3D" id="3.10.520.10">
    <property type="entry name" value="ApbE-like domains"/>
    <property type="match status" value="1"/>
</dbReference>
<accession>A0A4R3PXG0</accession>
<name>A0A4R3PXG0_RHISU</name>
<proteinExistence type="predicted"/>
<sequence length="72" mass="7382">MRNAGVTSSLLNMGEARAVGAQADGSPWRVGLASLEDSLKPDAVLEIVDQAVATSSAAGFHFDASGRFGPYS</sequence>
<dbReference type="Proteomes" id="UP000294576">
    <property type="component" value="Unassembled WGS sequence"/>
</dbReference>
<evidence type="ECO:0000313" key="2">
    <source>
        <dbReference type="Proteomes" id="UP000294576"/>
    </source>
</evidence>
<gene>
    <name evidence="1" type="ORF">EV132_11231</name>
</gene>
<dbReference type="InterPro" id="IPR024932">
    <property type="entry name" value="ApbE"/>
</dbReference>
<protein>
    <submittedName>
        <fullName evidence="1">ApbE family protein</fullName>
    </submittedName>
</protein>
<comment type="caution">
    <text evidence="1">The sequence shown here is derived from an EMBL/GenBank/DDBJ whole genome shotgun (WGS) entry which is preliminary data.</text>
</comment>
<organism evidence="1 2">
    <name type="scientific">Rhizobium sullae</name>
    <name type="common">Rhizobium hedysari</name>
    <dbReference type="NCBI Taxonomy" id="50338"/>
    <lineage>
        <taxon>Bacteria</taxon>
        <taxon>Pseudomonadati</taxon>
        <taxon>Pseudomonadota</taxon>
        <taxon>Alphaproteobacteria</taxon>
        <taxon>Hyphomicrobiales</taxon>
        <taxon>Rhizobiaceae</taxon>
        <taxon>Rhizobium/Agrobacterium group</taxon>
        <taxon>Rhizobium</taxon>
    </lineage>
</organism>
<dbReference type="Pfam" id="PF02424">
    <property type="entry name" value="ApbE"/>
    <property type="match status" value="1"/>
</dbReference>
<dbReference type="EMBL" id="SMBH01000012">
    <property type="protein sequence ID" value="TCU13333.1"/>
    <property type="molecule type" value="Genomic_DNA"/>
</dbReference>
<reference evidence="1 2" key="1">
    <citation type="submission" date="2019-03" db="EMBL/GenBank/DDBJ databases">
        <title>Genomic Encyclopedia of Type Strains, Phase IV (KMG-V): Genome sequencing to study the core and pangenomes of soil and plant-associated prokaryotes.</title>
        <authorList>
            <person name="Whitman W."/>
        </authorList>
    </citation>
    <scope>NUCLEOTIDE SEQUENCE [LARGE SCALE GENOMIC DNA]</scope>
    <source>
        <strain evidence="1 2">Hc14</strain>
    </source>
</reference>
<dbReference type="SUPFAM" id="SSF143631">
    <property type="entry name" value="ApbE-like"/>
    <property type="match status" value="1"/>
</dbReference>
<evidence type="ECO:0000313" key="1">
    <source>
        <dbReference type="EMBL" id="TCU13333.1"/>
    </source>
</evidence>
<dbReference type="InterPro" id="IPR003374">
    <property type="entry name" value="ApbE-like_sf"/>
</dbReference>